<organism evidence="1 2">
    <name type="scientific">Nitrosopumilus ureiphilus</name>
    <dbReference type="NCBI Taxonomy" id="1470067"/>
    <lineage>
        <taxon>Archaea</taxon>
        <taxon>Nitrososphaerota</taxon>
        <taxon>Nitrososphaeria</taxon>
        <taxon>Nitrosopumilales</taxon>
        <taxon>Nitrosopumilaceae</taxon>
        <taxon>Nitrosopumilus</taxon>
    </lineage>
</organism>
<dbReference type="EMBL" id="CP026995">
    <property type="protein sequence ID" value="QLH06616.1"/>
    <property type="molecule type" value="Genomic_DNA"/>
</dbReference>
<dbReference type="RefSeq" id="WP_179372715.1">
    <property type="nucleotide sequence ID" value="NZ_CP026995.1"/>
</dbReference>
<evidence type="ECO:0000313" key="2">
    <source>
        <dbReference type="Proteomes" id="UP000509478"/>
    </source>
</evidence>
<dbReference type="AlphaFoldDB" id="A0A7D5R1H8"/>
<accession>A0A7D5R1H8</accession>
<reference evidence="1 2" key="1">
    <citation type="submission" date="2018-02" db="EMBL/GenBank/DDBJ databases">
        <title>Complete genome of Nitrosopumilus ureaphilus PS0.</title>
        <authorList>
            <person name="Qin W."/>
            <person name="Zheng Y."/>
            <person name="Stahl D.A."/>
        </authorList>
    </citation>
    <scope>NUCLEOTIDE SEQUENCE [LARGE SCALE GENOMIC DNA]</scope>
    <source>
        <strain evidence="1 2">PS0</strain>
    </source>
</reference>
<sequence>MKKSTQQTIESPIPEKPIQYRLRQASCITVESAIRNKVNLNISWYDVHGEEQSQKYSISAGSVIEL</sequence>
<dbReference type="OrthoDB" id="2900at2157"/>
<protein>
    <submittedName>
        <fullName evidence="1">Uncharacterized protein</fullName>
    </submittedName>
</protein>
<keyword evidence="2" id="KW-1185">Reference proteome</keyword>
<gene>
    <name evidence="1" type="ORF">C5F50_05675</name>
</gene>
<dbReference type="GeneID" id="56067556"/>
<dbReference type="KEGG" id="nue:C5F50_05675"/>
<name>A0A7D5R1H8_9ARCH</name>
<evidence type="ECO:0000313" key="1">
    <source>
        <dbReference type="EMBL" id="QLH06616.1"/>
    </source>
</evidence>
<dbReference type="Proteomes" id="UP000509478">
    <property type="component" value="Chromosome"/>
</dbReference>
<proteinExistence type="predicted"/>